<feature type="domain" description="STAS" evidence="1">
    <location>
        <begin position="1"/>
        <end position="105"/>
    </location>
</feature>
<gene>
    <name evidence="2" type="ORF">CFN78_26120</name>
</gene>
<keyword evidence="3" id="KW-1185">Reference proteome</keyword>
<evidence type="ECO:0000259" key="1">
    <source>
        <dbReference type="PROSITE" id="PS50801"/>
    </source>
</evidence>
<sequence length="132" mass="14472">MVNEVAVVRMHGDVDARTAPVLAERLAQELRRSDRRVVVVDLRGVGVLEPAGLQVLITAQERAREKHVAVRIVADAHAVLEYLTLTSRAHTLIVFPVYAHAVQLLRGHIGPMPPPVPQQGIEQRLHAAGNPQ</sequence>
<dbReference type="PROSITE" id="PS50801">
    <property type="entry name" value="STAS"/>
    <property type="match status" value="1"/>
</dbReference>
<dbReference type="InterPro" id="IPR058548">
    <property type="entry name" value="MlaB-like_STAS"/>
</dbReference>
<dbReference type="InterPro" id="IPR002645">
    <property type="entry name" value="STAS_dom"/>
</dbReference>
<dbReference type="AlphaFoldDB" id="A0A263CW88"/>
<dbReference type="CDD" id="cd07043">
    <property type="entry name" value="STAS_anti-anti-sigma_factors"/>
    <property type="match status" value="1"/>
</dbReference>
<evidence type="ECO:0000313" key="3">
    <source>
        <dbReference type="Proteomes" id="UP000242444"/>
    </source>
</evidence>
<accession>A0A263CW88</accession>
<dbReference type="Pfam" id="PF13466">
    <property type="entry name" value="STAS_2"/>
    <property type="match status" value="1"/>
</dbReference>
<dbReference type="Proteomes" id="UP000242444">
    <property type="component" value="Unassembled WGS sequence"/>
</dbReference>
<dbReference type="EMBL" id="NKYE01000021">
    <property type="protein sequence ID" value="OZM70393.1"/>
    <property type="molecule type" value="Genomic_DNA"/>
</dbReference>
<dbReference type="Gene3D" id="3.30.750.24">
    <property type="entry name" value="STAS domain"/>
    <property type="match status" value="1"/>
</dbReference>
<proteinExistence type="predicted"/>
<dbReference type="PANTHER" id="PTHR33495">
    <property type="entry name" value="ANTI-SIGMA FACTOR ANTAGONIST TM_1081-RELATED-RELATED"/>
    <property type="match status" value="1"/>
</dbReference>
<organism evidence="2 3">
    <name type="scientific">Amycolatopsis antarctica</name>
    <dbReference type="NCBI Taxonomy" id="1854586"/>
    <lineage>
        <taxon>Bacteria</taxon>
        <taxon>Bacillati</taxon>
        <taxon>Actinomycetota</taxon>
        <taxon>Actinomycetes</taxon>
        <taxon>Pseudonocardiales</taxon>
        <taxon>Pseudonocardiaceae</taxon>
        <taxon>Amycolatopsis</taxon>
    </lineage>
</organism>
<evidence type="ECO:0000313" key="2">
    <source>
        <dbReference type="EMBL" id="OZM70393.1"/>
    </source>
</evidence>
<dbReference type="SUPFAM" id="SSF52091">
    <property type="entry name" value="SpoIIaa-like"/>
    <property type="match status" value="1"/>
</dbReference>
<dbReference type="GO" id="GO:0043856">
    <property type="term" value="F:anti-sigma factor antagonist activity"/>
    <property type="evidence" value="ECO:0007669"/>
    <property type="project" value="TreeGrafter"/>
</dbReference>
<dbReference type="InParanoid" id="A0A263CW88"/>
<comment type="caution">
    <text evidence="2">The sequence shown here is derived from an EMBL/GenBank/DDBJ whole genome shotgun (WGS) entry which is preliminary data.</text>
</comment>
<reference evidence="2 3" key="1">
    <citation type="submission" date="2017-07" db="EMBL/GenBank/DDBJ databases">
        <title>Amycolatopsis antarcticus sp. nov., isolated from the surface of an Antarcticus brown macroalga.</title>
        <authorList>
            <person name="Wang J."/>
            <person name="Leiva S."/>
            <person name="Huang J."/>
            <person name="Huang Y."/>
        </authorList>
    </citation>
    <scope>NUCLEOTIDE SEQUENCE [LARGE SCALE GENOMIC DNA]</scope>
    <source>
        <strain evidence="2 3">AU-G6</strain>
    </source>
</reference>
<name>A0A263CW88_9PSEU</name>
<dbReference type="PANTHER" id="PTHR33495:SF2">
    <property type="entry name" value="ANTI-SIGMA FACTOR ANTAGONIST TM_1081-RELATED"/>
    <property type="match status" value="1"/>
</dbReference>
<protein>
    <recommendedName>
        <fullName evidence="1">STAS domain-containing protein</fullName>
    </recommendedName>
</protein>
<dbReference type="InterPro" id="IPR036513">
    <property type="entry name" value="STAS_dom_sf"/>
</dbReference>